<dbReference type="OrthoDB" id="9766299at2"/>
<evidence type="ECO:0000259" key="1">
    <source>
        <dbReference type="Pfam" id="PF00535"/>
    </source>
</evidence>
<dbReference type="SUPFAM" id="SSF53448">
    <property type="entry name" value="Nucleotide-diphospho-sugar transferases"/>
    <property type="match status" value="1"/>
</dbReference>
<dbReference type="KEGG" id="rgu:A4W93_23210"/>
<sequence length="352" mass="38148">MLDPNALVSVVIPNYNYAAYVGDAIDSALALDWPRVQVVVVDDGSTDASRDVIARYGDRIEAVLQPNAGQAAACNAGFARARGEVVFLLDSDDVLAPDIVRALAPLWTPRVSKVQFQMRSIDAQGRPLGGTFPQYPAATPTPEEITRWSLTTSAYPTPPGSGNAYSHTFLSKILPQDDSLFRIADSAPLAAAPFLGDVVTVPKPLVSYRVHGSNDGAMSDVNGAKFAREVVRTQARFAYAQRIARGAGFEMPDRVLDRSLSYLPYRLASLRLAPEAHPIARDNRFKVLRDAVAAASWPQGVSTKGRLVLVVWSTMVALAPASLARTLILWRFAPGARPKALKTALMRLRVIR</sequence>
<dbReference type="STRING" id="946333.A4W93_23210"/>
<feature type="domain" description="Glycosyltransferase 2-like" evidence="1">
    <location>
        <begin position="9"/>
        <end position="108"/>
    </location>
</feature>
<evidence type="ECO:0000313" key="3">
    <source>
        <dbReference type="Proteomes" id="UP000193427"/>
    </source>
</evidence>
<dbReference type="InterPro" id="IPR001173">
    <property type="entry name" value="Glyco_trans_2-like"/>
</dbReference>
<dbReference type="AlphaFoldDB" id="A0A1W6LEC6"/>
<dbReference type="InterPro" id="IPR029044">
    <property type="entry name" value="Nucleotide-diphossugar_trans"/>
</dbReference>
<dbReference type="PANTHER" id="PTHR43685">
    <property type="entry name" value="GLYCOSYLTRANSFERASE"/>
    <property type="match status" value="1"/>
</dbReference>
<dbReference type="PANTHER" id="PTHR43685:SF11">
    <property type="entry name" value="GLYCOSYLTRANSFERASE TAGX-RELATED"/>
    <property type="match status" value="1"/>
</dbReference>
<dbReference type="Gene3D" id="3.90.550.10">
    <property type="entry name" value="Spore Coat Polysaccharide Biosynthesis Protein SpsA, Chain A"/>
    <property type="match status" value="1"/>
</dbReference>
<dbReference type="InterPro" id="IPR050834">
    <property type="entry name" value="Glycosyltransf_2"/>
</dbReference>
<accession>A0A1W6LEC6</accession>
<dbReference type="EMBL" id="CP015118">
    <property type="protein sequence ID" value="ARN22583.1"/>
    <property type="molecule type" value="Genomic_DNA"/>
</dbReference>
<evidence type="ECO:0000313" key="2">
    <source>
        <dbReference type="EMBL" id="ARN22583.1"/>
    </source>
</evidence>
<proteinExistence type="predicted"/>
<dbReference type="CDD" id="cd00761">
    <property type="entry name" value="Glyco_tranf_GTA_type"/>
    <property type="match status" value="1"/>
</dbReference>
<name>A0A1W6LEC6_9BURK</name>
<protein>
    <recommendedName>
        <fullName evidence="1">Glycosyltransferase 2-like domain-containing protein</fullName>
    </recommendedName>
</protein>
<keyword evidence="3" id="KW-1185">Reference proteome</keyword>
<gene>
    <name evidence="2" type="ORF">A4W93_23210</name>
</gene>
<organism evidence="2 3">
    <name type="scientific">Piscinibacter gummiphilus</name>
    <dbReference type="NCBI Taxonomy" id="946333"/>
    <lineage>
        <taxon>Bacteria</taxon>
        <taxon>Pseudomonadati</taxon>
        <taxon>Pseudomonadota</taxon>
        <taxon>Betaproteobacteria</taxon>
        <taxon>Burkholderiales</taxon>
        <taxon>Sphaerotilaceae</taxon>
        <taxon>Piscinibacter</taxon>
    </lineage>
</organism>
<dbReference type="Pfam" id="PF00535">
    <property type="entry name" value="Glycos_transf_2"/>
    <property type="match status" value="1"/>
</dbReference>
<reference evidence="2 3" key="1">
    <citation type="submission" date="2016-04" db="EMBL/GenBank/DDBJ databases">
        <title>Complete genome sequence of natural rubber-degrading, novel Gram-negative bacterium, Rhizobacter gummiphilus strain NS21.</title>
        <authorList>
            <person name="Tabata M."/>
            <person name="Kasai D."/>
            <person name="Fukuda M."/>
        </authorList>
    </citation>
    <scope>NUCLEOTIDE SEQUENCE [LARGE SCALE GENOMIC DNA]</scope>
    <source>
        <strain evidence="2 3">NS21</strain>
    </source>
</reference>
<dbReference type="Proteomes" id="UP000193427">
    <property type="component" value="Chromosome"/>
</dbReference>
<dbReference type="RefSeq" id="WP_085752888.1">
    <property type="nucleotide sequence ID" value="NZ_BSPR01000018.1"/>
</dbReference>